<proteinExistence type="predicted"/>
<dbReference type="Proteomes" id="UP001447188">
    <property type="component" value="Unassembled WGS sequence"/>
</dbReference>
<protein>
    <submittedName>
        <fullName evidence="3">Uncharacterized protein</fullName>
    </submittedName>
</protein>
<keyword evidence="2" id="KW-0812">Transmembrane</keyword>
<evidence type="ECO:0000313" key="3">
    <source>
        <dbReference type="EMBL" id="KAL0636276.1"/>
    </source>
</evidence>
<gene>
    <name evidence="3" type="ORF">Q9L58_004733</name>
</gene>
<evidence type="ECO:0000313" key="4">
    <source>
        <dbReference type="Proteomes" id="UP001447188"/>
    </source>
</evidence>
<feature type="transmembrane region" description="Helical" evidence="2">
    <location>
        <begin position="264"/>
        <end position="288"/>
    </location>
</feature>
<comment type="caution">
    <text evidence="3">The sequence shown here is derived from an EMBL/GenBank/DDBJ whole genome shotgun (WGS) entry which is preliminary data.</text>
</comment>
<feature type="region of interest" description="Disordered" evidence="1">
    <location>
        <begin position="113"/>
        <end position="202"/>
    </location>
</feature>
<feature type="transmembrane region" description="Helical" evidence="2">
    <location>
        <begin position="63"/>
        <end position="84"/>
    </location>
</feature>
<feature type="transmembrane region" description="Helical" evidence="2">
    <location>
        <begin position="25"/>
        <end position="51"/>
    </location>
</feature>
<name>A0ABR3GK20_9PEZI</name>
<dbReference type="EMBL" id="JBBBZM010000053">
    <property type="protein sequence ID" value="KAL0636276.1"/>
    <property type="molecule type" value="Genomic_DNA"/>
</dbReference>
<evidence type="ECO:0000256" key="1">
    <source>
        <dbReference type="SAM" id="MobiDB-lite"/>
    </source>
</evidence>
<sequence>MLSTLHHPPGKSPFARKYALLSPSCLGYCYLLQLCLLCVISHIPLCCVLAVSVLEERVGASSSLWILFQFICGLLATTINVYCVDQLISPPEQRQLRWWRWWRWWQQRRPASARDSGYSSCGNNSPSSAAREEMTNTPPVSAASLSDRAGTPHSDSDSDEADTPPQLTPTSSTGTSPDEPLSPADGFSPHGRQPPLAADWHPPTYQQATAMPLHSAHPALITIPAAAAAAASPRPPMVRRQAHTHLPTQRLLDPRSNSVRRSPLCLLLLFLAACTTPLIVSYCFLGLLGSSVYTHACSSYDWEVLLTAPPPTSKMLPSAEFTPRTAPPAHAFTMQMQMHPRNATADCQLLPPQQRLTQITYDTGMHSYRAVFVGADVAVVGGYAGMRFVELGLSGEGVWHDSLGFPRGVVESVRGDVVAAVYMPVGWVKRRSCEEVKVCVKGVETAVAAVVAGALLVETVEAAGRRLGGL</sequence>
<accession>A0ABR3GK20</accession>
<evidence type="ECO:0000256" key="2">
    <source>
        <dbReference type="SAM" id="Phobius"/>
    </source>
</evidence>
<keyword evidence="2" id="KW-1133">Transmembrane helix</keyword>
<organism evidence="3 4">
    <name type="scientific">Discina gigas</name>
    <dbReference type="NCBI Taxonomy" id="1032678"/>
    <lineage>
        <taxon>Eukaryota</taxon>
        <taxon>Fungi</taxon>
        <taxon>Dikarya</taxon>
        <taxon>Ascomycota</taxon>
        <taxon>Pezizomycotina</taxon>
        <taxon>Pezizomycetes</taxon>
        <taxon>Pezizales</taxon>
        <taxon>Discinaceae</taxon>
        <taxon>Discina</taxon>
    </lineage>
</organism>
<reference evidence="3 4" key="1">
    <citation type="submission" date="2024-02" db="EMBL/GenBank/DDBJ databases">
        <title>Discinaceae phylogenomics.</title>
        <authorList>
            <person name="Dirks A.C."/>
            <person name="James T.Y."/>
        </authorList>
    </citation>
    <scope>NUCLEOTIDE SEQUENCE [LARGE SCALE GENOMIC DNA]</scope>
    <source>
        <strain evidence="3 4">ACD0624</strain>
    </source>
</reference>
<keyword evidence="2" id="KW-0472">Membrane</keyword>
<keyword evidence="4" id="KW-1185">Reference proteome</keyword>
<feature type="compositionally biased region" description="Polar residues" evidence="1">
    <location>
        <begin position="117"/>
        <end position="128"/>
    </location>
</feature>